<proteinExistence type="predicted"/>
<keyword evidence="3" id="KW-1185">Reference proteome</keyword>
<dbReference type="InterPro" id="IPR046348">
    <property type="entry name" value="SIS_dom_sf"/>
</dbReference>
<dbReference type="EMBL" id="SMNA01000006">
    <property type="protein sequence ID" value="TDE92557.1"/>
    <property type="molecule type" value="Genomic_DNA"/>
</dbReference>
<evidence type="ECO:0000259" key="1">
    <source>
        <dbReference type="PROSITE" id="PS51464"/>
    </source>
</evidence>
<protein>
    <submittedName>
        <fullName evidence="2">Sugar isomerase</fullName>
    </submittedName>
</protein>
<dbReference type="SUPFAM" id="SSF53697">
    <property type="entry name" value="SIS domain"/>
    <property type="match status" value="1"/>
</dbReference>
<keyword evidence="2" id="KW-0413">Isomerase</keyword>
<dbReference type="InterPro" id="IPR001347">
    <property type="entry name" value="SIS_dom"/>
</dbReference>
<dbReference type="GO" id="GO:0016853">
    <property type="term" value="F:isomerase activity"/>
    <property type="evidence" value="ECO:0007669"/>
    <property type="project" value="UniProtKB-KW"/>
</dbReference>
<dbReference type="Gene3D" id="3.40.50.10490">
    <property type="entry name" value="Glucose-6-phosphate isomerase like protein, domain 1"/>
    <property type="match status" value="3"/>
</dbReference>
<comment type="caution">
    <text evidence="2">The sequence shown here is derived from an EMBL/GenBank/DDBJ whole genome shotgun (WGS) entry which is preliminary data.</text>
</comment>
<evidence type="ECO:0000313" key="2">
    <source>
        <dbReference type="EMBL" id="TDE92557.1"/>
    </source>
</evidence>
<dbReference type="Proteomes" id="UP000504882">
    <property type="component" value="Unassembled WGS sequence"/>
</dbReference>
<name>A0ABY2E556_9MICO</name>
<dbReference type="InterPro" id="IPR035490">
    <property type="entry name" value="GlmS/FrlB_SIS"/>
</dbReference>
<accession>A0ABY2E556</accession>
<dbReference type="PROSITE" id="PS51464">
    <property type="entry name" value="SIS"/>
    <property type="match status" value="1"/>
</dbReference>
<organism evidence="2 3">
    <name type="scientific">Occultella glacieicola</name>
    <dbReference type="NCBI Taxonomy" id="2518684"/>
    <lineage>
        <taxon>Bacteria</taxon>
        <taxon>Bacillati</taxon>
        <taxon>Actinomycetota</taxon>
        <taxon>Actinomycetes</taxon>
        <taxon>Micrococcales</taxon>
        <taxon>Ruaniaceae</taxon>
        <taxon>Occultella</taxon>
    </lineage>
</organism>
<dbReference type="PANTHER" id="PTHR10937">
    <property type="entry name" value="GLUCOSAMINE--FRUCTOSE-6-PHOSPHATE AMINOTRANSFERASE, ISOMERIZING"/>
    <property type="match status" value="1"/>
</dbReference>
<feature type="domain" description="SIS" evidence="1">
    <location>
        <begin position="35"/>
        <end position="166"/>
    </location>
</feature>
<gene>
    <name evidence="2" type="ORF">EXU48_13500</name>
</gene>
<reference evidence="2 3" key="1">
    <citation type="submission" date="2019-03" db="EMBL/GenBank/DDBJ databases">
        <title>Genomic features of bacteria from cold environments.</title>
        <authorList>
            <person name="Shen L."/>
        </authorList>
    </citation>
    <scope>NUCLEOTIDE SEQUENCE [LARGE SCALE GENOMIC DNA]</scope>
    <source>
        <strain evidence="3">T3246-1</strain>
    </source>
</reference>
<dbReference type="CDD" id="cd05009">
    <property type="entry name" value="SIS_GlmS_GlmD_2"/>
    <property type="match status" value="1"/>
</dbReference>
<evidence type="ECO:0000313" key="3">
    <source>
        <dbReference type="Proteomes" id="UP000504882"/>
    </source>
</evidence>
<sequence>MNHTANEVASQPEVWRAALRLLPPAVGTGAAADGLDGLPSAGERVAVIGCGTSWFVAQSYAVLRERAGQGVTDAFTATEFPAGRAYDRIVTISRSGTTTEIVDVLAASSSPSVLLTAVAGGPAAAVADHEIVLGFADEESVVQTRFATTALLLLRASALGADTLETVPADAEAALAAEIPQAWIDADQITFLGTGWTIGLAHEAALKMRESSQFWTESYPAMEYRHGPISIAQPGRLVWVFGPIPAGLADDVAATGATLVTSDLDPLAHLVLLHRLAVARAEARGLDPDTPRNLTRSVILDTGAH</sequence>
<dbReference type="RefSeq" id="WP_133108187.1">
    <property type="nucleotide sequence ID" value="NZ_SMNA01000006.1"/>
</dbReference>